<dbReference type="Proteomes" id="UP001224682">
    <property type="component" value="Unassembled WGS sequence"/>
</dbReference>
<reference evidence="1 2" key="1">
    <citation type="submission" date="2023-07" db="EMBL/GenBank/DDBJ databases">
        <title>Genomic Encyclopedia of Type Strains, Phase IV (KMG-IV): sequencing the most valuable type-strain genomes for metagenomic binning, comparative biology and taxonomic classification.</title>
        <authorList>
            <person name="Goeker M."/>
        </authorList>
    </citation>
    <scope>NUCLEOTIDE SEQUENCE [LARGE SCALE GENOMIC DNA]</scope>
    <source>
        <strain evidence="1 2">DSM 2457</strain>
    </source>
</reference>
<name>A0ABU0B900_9HYPH</name>
<comment type="caution">
    <text evidence="1">The sequence shown here is derived from an EMBL/GenBank/DDBJ whole genome shotgun (WGS) entry which is preliminary data.</text>
</comment>
<evidence type="ECO:0000313" key="1">
    <source>
        <dbReference type="EMBL" id="MDQ0302301.1"/>
    </source>
</evidence>
<accession>A0ABU0B900</accession>
<proteinExistence type="predicted"/>
<keyword evidence="2" id="KW-1185">Reference proteome</keyword>
<gene>
    <name evidence="1" type="ORF">J2S75_001324</name>
</gene>
<evidence type="ECO:0000313" key="2">
    <source>
        <dbReference type="Proteomes" id="UP001224682"/>
    </source>
</evidence>
<dbReference type="EMBL" id="JAUSUI010000002">
    <property type="protein sequence ID" value="MDQ0302301.1"/>
    <property type="molecule type" value="Genomic_DNA"/>
</dbReference>
<sequence>MADFWVYENRTHSYVRVHRRNCCMCNNGRGLKASAPDPNARWHGVETREEAALLARRLGQAVIAQCATCGE</sequence>
<organism evidence="1 2">
    <name type="scientific">Ancylobacter polymorphus</name>
    <dbReference type="NCBI Taxonomy" id="223390"/>
    <lineage>
        <taxon>Bacteria</taxon>
        <taxon>Pseudomonadati</taxon>
        <taxon>Pseudomonadota</taxon>
        <taxon>Alphaproteobacteria</taxon>
        <taxon>Hyphomicrobiales</taxon>
        <taxon>Xanthobacteraceae</taxon>
        <taxon>Ancylobacter</taxon>
    </lineage>
</organism>
<protein>
    <submittedName>
        <fullName evidence="1">Uncharacterized protein</fullName>
    </submittedName>
</protein>